<keyword evidence="1" id="KW-1133">Transmembrane helix</keyword>
<feature type="transmembrane region" description="Helical" evidence="1">
    <location>
        <begin position="128"/>
        <end position="150"/>
    </location>
</feature>
<protein>
    <recommendedName>
        <fullName evidence="4">Queuosine precursor transporter</fullName>
    </recommendedName>
</protein>
<sequence length="250" mass="27700">MKTIKREWKEFKILLNNVPTLVTTIFILSVVCMNLVASKELYSSRFVCINCGLALSWIPFLCMDCICKRFGAKASTKISLLAILFNVVTAIAFKLLSMTPGRWAGYYSAPDEKTGDYINASLNGAFGMAWYVVLGSAVAMFLSAIVNSLANEAVGRMADKGDFKGFAIRSFLSTGIGQWVDNFVFSALVSHMFFGWNWMQVFICSITSMLIELAAEAIFSPLGYRISKNWENEGVGVEYIKLVDNTKKAA</sequence>
<feature type="transmembrane region" description="Helical" evidence="1">
    <location>
        <begin position="42"/>
        <end position="66"/>
    </location>
</feature>
<keyword evidence="3" id="KW-1185">Reference proteome</keyword>
<dbReference type="RefSeq" id="WP_078765364.1">
    <property type="nucleotide sequence ID" value="NZ_FUXZ01000003.1"/>
</dbReference>
<dbReference type="Pfam" id="PF02592">
    <property type="entry name" value="Vut_1"/>
    <property type="match status" value="1"/>
</dbReference>
<proteinExistence type="predicted"/>
<evidence type="ECO:0000313" key="3">
    <source>
        <dbReference type="Proteomes" id="UP000190814"/>
    </source>
</evidence>
<name>A0A1T4V931_9FIRM</name>
<evidence type="ECO:0000313" key="2">
    <source>
        <dbReference type="EMBL" id="SKA61465.1"/>
    </source>
</evidence>
<organism evidence="2 3">
    <name type="scientific">Eubacterium uniforme</name>
    <dbReference type="NCBI Taxonomy" id="39495"/>
    <lineage>
        <taxon>Bacteria</taxon>
        <taxon>Bacillati</taxon>
        <taxon>Bacillota</taxon>
        <taxon>Clostridia</taxon>
        <taxon>Eubacteriales</taxon>
        <taxon>Eubacteriaceae</taxon>
        <taxon>Eubacterium</taxon>
    </lineage>
</organism>
<gene>
    <name evidence="2" type="ORF">SAMN02745111_00472</name>
</gene>
<keyword evidence="1" id="KW-0812">Transmembrane</keyword>
<feature type="transmembrane region" description="Helical" evidence="1">
    <location>
        <begin position="171"/>
        <end position="194"/>
    </location>
</feature>
<dbReference type="AlphaFoldDB" id="A0A1T4V931"/>
<dbReference type="STRING" id="39495.SAMN02745111_00472"/>
<feature type="transmembrane region" description="Helical" evidence="1">
    <location>
        <begin position="12"/>
        <end position="36"/>
    </location>
</feature>
<evidence type="ECO:0000256" key="1">
    <source>
        <dbReference type="SAM" id="Phobius"/>
    </source>
</evidence>
<evidence type="ECO:0008006" key="4">
    <source>
        <dbReference type="Google" id="ProtNLM"/>
    </source>
</evidence>
<dbReference type="OrthoDB" id="9805479at2"/>
<dbReference type="InterPro" id="IPR003744">
    <property type="entry name" value="YhhQ"/>
</dbReference>
<keyword evidence="1" id="KW-0472">Membrane</keyword>
<dbReference type="Proteomes" id="UP000190814">
    <property type="component" value="Unassembled WGS sequence"/>
</dbReference>
<feature type="transmembrane region" description="Helical" evidence="1">
    <location>
        <begin position="200"/>
        <end position="219"/>
    </location>
</feature>
<reference evidence="2 3" key="1">
    <citation type="submission" date="2017-02" db="EMBL/GenBank/DDBJ databases">
        <authorList>
            <person name="Peterson S.W."/>
        </authorList>
    </citation>
    <scope>NUCLEOTIDE SEQUENCE [LARGE SCALE GENOMIC DNA]</scope>
    <source>
        <strain evidence="2 3">ATCC 35992</strain>
    </source>
</reference>
<feature type="transmembrane region" description="Helical" evidence="1">
    <location>
        <begin position="78"/>
        <end position="96"/>
    </location>
</feature>
<dbReference type="EMBL" id="FUXZ01000003">
    <property type="protein sequence ID" value="SKA61465.1"/>
    <property type="molecule type" value="Genomic_DNA"/>
</dbReference>
<accession>A0A1T4V931</accession>